<proteinExistence type="predicted"/>
<dbReference type="EMBL" id="JBGBPQ010000024">
    <property type="protein sequence ID" value="KAL1499946.1"/>
    <property type="molecule type" value="Genomic_DNA"/>
</dbReference>
<evidence type="ECO:0000313" key="3">
    <source>
        <dbReference type="Proteomes" id="UP001515480"/>
    </source>
</evidence>
<reference evidence="2 3" key="1">
    <citation type="journal article" date="2024" name="Science">
        <title>Giant polyketide synthase enzymes in the biosynthesis of giant marine polyether toxins.</title>
        <authorList>
            <person name="Fallon T.R."/>
            <person name="Shende V.V."/>
            <person name="Wierzbicki I.H."/>
            <person name="Pendleton A.L."/>
            <person name="Watervoot N.F."/>
            <person name="Auber R.P."/>
            <person name="Gonzalez D.J."/>
            <person name="Wisecaver J.H."/>
            <person name="Moore B.S."/>
        </authorList>
    </citation>
    <scope>NUCLEOTIDE SEQUENCE [LARGE SCALE GENOMIC DNA]</scope>
    <source>
        <strain evidence="2 3">12B1</strain>
    </source>
</reference>
<feature type="compositionally biased region" description="Basic residues" evidence="1">
    <location>
        <begin position="1"/>
        <end position="12"/>
    </location>
</feature>
<keyword evidence="3" id="KW-1185">Reference proteome</keyword>
<accession>A0AB34ILZ5</accession>
<dbReference type="AlphaFoldDB" id="A0AB34ILZ5"/>
<gene>
    <name evidence="2" type="ORF">AB1Y20_012627</name>
</gene>
<evidence type="ECO:0000256" key="1">
    <source>
        <dbReference type="SAM" id="MobiDB-lite"/>
    </source>
</evidence>
<comment type="caution">
    <text evidence="2">The sequence shown here is derived from an EMBL/GenBank/DDBJ whole genome shotgun (WGS) entry which is preliminary data.</text>
</comment>
<dbReference type="Proteomes" id="UP001515480">
    <property type="component" value="Unassembled WGS sequence"/>
</dbReference>
<evidence type="ECO:0000313" key="2">
    <source>
        <dbReference type="EMBL" id="KAL1499946.1"/>
    </source>
</evidence>
<name>A0AB34ILZ5_PRYPA</name>
<protein>
    <submittedName>
        <fullName evidence="2">Uncharacterized protein</fullName>
    </submittedName>
</protein>
<organism evidence="2 3">
    <name type="scientific">Prymnesium parvum</name>
    <name type="common">Toxic golden alga</name>
    <dbReference type="NCBI Taxonomy" id="97485"/>
    <lineage>
        <taxon>Eukaryota</taxon>
        <taxon>Haptista</taxon>
        <taxon>Haptophyta</taxon>
        <taxon>Prymnesiophyceae</taxon>
        <taxon>Prymnesiales</taxon>
        <taxon>Prymnesiaceae</taxon>
        <taxon>Prymnesium</taxon>
    </lineage>
</organism>
<sequence length="119" mass="13193">MGTAAHAHKRMSQKPVFFSISSSARPPPLTRTPTAQPSHPTQTAMDLYRREWECLEHVTTPVRSHSYQSPRITLPLAAIISEGVALSKDSSHRTASPAFLRKKPVKILGPRRLLVCNEA</sequence>
<feature type="region of interest" description="Disordered" evidence="1">
    <location>
        <begin position="1"/>
        <end position="42"/>
    </location>
</feature>